<keyword evidence="3" id="KW-1185">Reference proteome</keyword>
<dbReference type="Proteomes" id="UP000632498">
    <property type="component" value="Unassembled WGS sequence"/>
</dbReference>
<organism evidence="2 3">
    <name type="scientific">Terasakiella brassicae</name>
    <dbReference type="NCBI Taxonomy" id="1634917"/>
    <lineage>
        <taxon>Bacteria</taxon>
        <taxon>Pseudomonadati</taxon>
        <taxon>Pseudomonadota</taxon>
        <taxon>Alphaproteobacteria</taxon>
        <taxon>Rhodospirillales</taxon>
        <taxon>Terasakiellaceae</taxon>
        <taxon>Terasakiella</taxon>
    </lineage>
</organism>
<comment type="caution">
    <text evidence="2">The sequence shown here is derived from an EMBL/GenBank/DDBJ whole genome shotgun (WGS) entry which is preliminary data.</text>
</comment>
<proteinExistence type="predicted"/>
<accession>A0A917FGX6</accession>
<dbReference type="AlphaFoldDB" id="A0A917FGX6"/>
<sequence>MRAANDKAELDALENRVNTAEEYAKAQNCTNQLNAFEADVKTSGAVICRPLGEIKALTASNNVLYTTFYNQVDGQQRIPEDNEFDAIRESADSLVFPHYHKNILFAALSLDGVGVTNYGGHSLLLKEEMISHRASVFDSNTLLFIKKNKISIGDPIPLGFRAPWQKREKLAKAKLYPKITKQTKPSEHANILIDQITKVADPDFIEVHIFGVFNRGAIDKITFSSSNANRADKVIIESIKKKLDAANIQYEDK</sequence>
<name>A0A917FGX6_9PROT</name>
<keyword evidence="1" id="KW-0175">Coiled coil</keyword>
<gene>
    <name evidence="2" type="ORF">GCM10011332_31220</name>
</gene>
<reference evidence="2" key="1">
    <citation type="journal article" date="2014" name="Int. J. Syst. Evol. Microbiol.">
        <title>Complete genome sequence of Corynebacterium casei LMG S-19264T (=DSM 44701T), isolated from a smear-ripened cheese.</title>
        <authorList>
            <consortium name="US DOE Joint Genome Institute (JGI-PGF)"/>
            <person name="Walter F."/>
            <person name="Albersmeier A."/>
            <person name="Kalinowski J."/>
            <person name="Ruckert C."/>
        </authorList>
    </citation>
    <scope>NUCLEOTIDE SEQUENCE</scope>
    <source>
        <strain evidence="2">CGMCC 1.15254</strain>
    </source>
</reference>
<evidence type="ECO:0000313" key="3">
    <source>
        <dbReference type="Proteomes" id="UP000632498"/>
    </source>
</evidence>
<evidence type="ECO:0000313" key="2">
    <source>
        <dbReference type="EMBL" id="GGF74933.1"/>
    </source>
</evidence>
<evidence type="ECO:0000256" key="1">
    <source>
        <dbReference type="SAM" id="Coils"/>
    </source>
</evidence>
<reference evidence="2" key="2">
    <citation type="submission" date="2020-09" db="EMBL/GenBank/DDBJ databases">
        <authorList>
            <person name="Sun Q."/>
            <person name="Zhou Y."/>
        </authorList>
    </citation>
    <scope>NUCLEOTIDE SEQUENCE</scope>
    <source>
        <strain evidence="2">CGMCC 1.15254</strain>
    </source>
</reference>
<protein>
    <submittedName>
        <fullName evidence="2">Uncharacterized protein</fullName>
    </submittedName>
</protein>
<feature type="coiled-coil region" evidence="1">
    <location>
        <begin position="3"/>
        <end position="30"/>
    </location>
</feature>
<dbReference type="EMBL" id="BMHV01000035">
    <property type="protein sequence ID" value="GGF74933.1"/>
    <property type="molecule type" value="Genomic_DNA"/>
</dbReference>